<reference evidence="2 3" key="1">
    <citation type="submission" date="2018-10" db="EMBL/GenBank/DDBJ databases">
        <authorList>
            <person name="Zack K."/>
            <person name="Garlena R.A."/>
            <person name="Russell D.A."/>
            <person name="Pope W.H."/>
            <person name="Jacobs-Sera D."/>
            <person name="Hatfull G.F."/>
        </authorList>
    </citation>
    <scope>NUCLEOTIDE SEQUENCE [LARGE SCALE GENOMIC DNA]</scope>
</reference>
<evidence type="ECO:0000313" key="3">
    <source>
        <dbReference type="Proteomes" id="UP000279277"/>
    </source>
</evidence>
<sequence>MSHDDVQFTSNFDVEEYDDAKPVESRRDARPANAPTQLDRLRSLMAKAVAVEPCNVPVPLRPGLSLDIEVESLTIDRMEQYQKRCTKKSGNRRQRRSGNNEGSIDTLQLASLVLHNHCVAIRIDGETVTGSDGTDLAITDREFLDMLDVVVTEDVATVMSEIFAMELHVMNAFMEVQEYIEETSDDQYGDESPLER</sequence>
<dbReference type="RefSeq" id="YP_010676597.1">
    <property type="nucleotide sequence ID" value="NC_071014.1"/>
</dbReference>
<feature type="region of interest" description="Disordered" evidence="1">
    <location>
        <begin position="1"/>
        <end position="37"/>
    </location>
</feature>
<dbReference type="GeneID" id="77952959"/>
<evidence type="ECO:0000256" key="1">
    <source>
        <dbReference type="SAM" id="MobiDB-lite"/>
    </source>
</evidence>
<accession>A0A3G3LZI3</accession>
<feature type="region of interest" description="Disordered" evidence="1">
    <location>
        <begin position="81"/>
        <end position="102"/>
    </location>
</feature>
<dbReference type="Proteomes" id="UP000279277">
    <property type="component" value="Segment"/>
</dbReference>
<organism evidence="2 3">
    <name type="scientific">Brevibacterium phage Cantare</name>
    <dbReference type="NCBI Taxonomy" id="2338395"/>
    <lineage>
        <taxon>Viruses</taxon>
        <taxon>Duplodnaviria</taxon>
        <taxon>Heunggongvirae</taxon>
        <taxon>Uroviricota</taxon>
        <taxon>Caudoviricetes</taxon>
        <taxon>Cantarevirus</taxon>
        <taxon>Cantarevirus cantare</taxon>
    </lineage>
</organism>
<feature type="compositionally biased region" description="Basic and acidic residues" evidence="1">
    <location>
        <begin position="19"/>
        <end position="30"/>
    </location>
</feature>
<gene>
    <name evidence="2" type="primary">22</name>
    <name evidence="2" type="ORF">PBI_CANTARE_22</name>
</gene>
<dbReference type="KEGG" id="vg:77952959"/>
<proteinExistence type="predicted"/>
<name>A0A3G3LZI3_9CAUD</name>
<keyword evidence="3" id="KW-1185">Reference proteome</keyword>
<dbReference type="EMBL" id="MK016493">
    <property type="protein sequence ID" value="AYQ99243.1"/>
    <property type="molecule type" value="Genomic_DNA"/>
</dbReference>
<feature type="compositionally biased region" description="Basic residues" evidence="1">
    <location>
        <begin position="84"/>
        <end position="96"/>
    </location>
</feature>
<protein>
    <submittedName>
        <fullName evidence="2">Tail assembly chaperone</fullName>
    </submittedName>
</protein>
<evidence type="ECO:0000313" key="2">
    <source>
        <dbReference type="EMBL" id="AYQ99243.1"/>
    </source>
</evidence>